<protein>
    <submittedName>
        <fullName evidence="2">Uncharacterized protein</fullName>
    </submittedName>
</protein>
<accession>A0A9Q0YMD5</accession>
<evidence type="ECO:0000256" key="1">
    <source>
        <dbReference type="SAM" id="Phobius"/>
    </source>
</evidence>
<keyword evidence="1" id="KW-0472">Membrane</keyword>
<evidence type="ECO:0000313" key="2">
    <source>
        <dbReference type="EMBL" id="KAJ8025042.1"/>
    </source>
</evidence>
<dbReference type="EMBL" id="JAIZAY010000018">
    <property type="protein sequence ID" value="KAJ8025042.1"/>
    <property type="molecule type" value="Genomic_DNA"/>
</dbReference>
<evidence type="ECO:0000313" key="3">
    <source>
        <dbReference type="Proteomes" id="UP001152320"/>
    </source>
</evidence>
<reference evidence="2" key="1">
    <citation type="submission" date="2021-10" db="EMBL/GenBank/DDBJ databases">
        <title>Tropical sea cucumber genome reveals ecological adaptation and Cuvierian tubules defense mechanism.</title>
        <authorList>
            <person name="Chen T."/>
        </authorList>
    </citation>
    <scope>NUCLEOTIDE SEQUENCE</scope>
    <source>
        <strain evidence="2">Nanhai2018</strain>
        <tissue evidence="2">Muscle</tissue>
    </source>
</reference>
<keyword evidence="1" id="KW-0812">Transmembrane</keyword>
<keyword evidence="3" id="KW-1185">Reference proteome</keyword>
<dbReference type="AlphaFoldDB" id="A0A9Q0YMD5"/>
<feature type="transmembrane region" description="Helical" evidence="1">
    <location>
        <begin position="45"/>
        <end position="63"/>
    </location>
</feature>
<dbReference type="Proteomes" id="UP001152320">
    <property type="component" value="Chromosome 18"/>
</dbReference>
<name>A0A9Q0YMD5_HOLLE</name>
<organism evidence="2 3">
    <name type="scientific">Holothuria leucospilota</name>
    <name type="common">Black long sea cucumber</name>
    <name type="synonym">Mertensiothuria leucospilota</name>
    <dbReference type="NCBI Taxonomy" id="206669"/>
    <lineage>
        <taxon>Eukaryota</taxon>
        <taxon>Metazoa</taxon>
        <taxon>Echinodermata</taxon>
        <taxon>Eleutherozoa</taxon>
        <taxon>Echinozoa</taxon>
        <taxon>Holothuroidea</taxon>
        <taxon>Aspidochirotacea</taxon>
        <taxon>Aspidochirotida</taxon>
        <taxon>Holothuriidae</taxon>
        <taxon>Holothuria</taxon>
    </lineage>
</organism>
<sequence>MDDFEKIQPGVAEVIKQLEAQSGITFDTIEGCFCDGNLCNGSIKFAFSISVIISSVMISFMLFM</sequence>
<comment type="caution">
    <text evidence="2">The sequence shown here is derived from an EMBL/GenBank/DDBJ whole genome shotgun (WGS) entry which is preliminary data.</text>
</comment>
<gene>
    <name evidence="2" type="ORF">HOLleu_35133</name>
</gene>
<proteinExistence type="predicted"/>
<keyword evidence="1" id="KW-1133">Transmembrane helix</keyword>